<reference evidence="1 2" key="1">
    <citation type="submission" date="2019-05" db="EMBL/GenBank/DDBJ databases">
        <title>Another draft genome of Portunus trituberculatus and its Hox gene families provides insights of decapod evolution.</title>
        <authorList>
            <person name="Jeong J.-H."/>
            <person name="Song I."/>
            <person name="Kim S."/>
            <person name="Choi T."/>
            <person name="Kim D."/>
            <person name="Ryu S."/>
            <person name="Kim W."/>
        </authorList>
    </citation>
    <scope>NUCLEOTIDE SEQUENCE [LARGE SCALE GENOMIC DNA]</scope>
    <source>
        <tissue evidence="1">Muscle</tissue>
    </source>
</reference>
<keyword evidence="2" id="KW-1185">Reference proteome</keyword>
<dbReference type="EMBL" id="VSRR010015856">
    <property type="protein sequence ID" value="MPC58630.1"/>
    <property type="molecule type" value="Genomic_DNA"/>
</dbReference>
<organism evidence="1 2">
    <name type="scientific">Portunus trituberculatus</name>
    <name type="common">Swimming crab</name>
    <name type="synonym">Neptunus trituberculatus</name>
    <dbReference type="NCBI Taxonomy" id="210409"/>
    <lineage>
        <taxon>Eukaryota</taxon>
        <taxon>Metazoa</taxon>
        <taxon>Ecdysozoa</taxon>
        <taxon>Arthropoda</taxon>
        <taxon>Crustacea</taxon>
        <taxon>Multicrustacea</taxon>
        <taxon>Malacostraca</taxon>
        <taxon>Eumalacostraca</taxon>
        <taxon>Eucarida</taxon>
        <taxon>Decapoda</taxon>
        <taxon>Pleocyemata</taxon>
        <taxon>Brachyura</taxon>
        <taxon>Eubrachyura</taxon>
        <taxon>Portunoidea</taxon>
        <taxon>Portunidae</taxon>
        <taxon>Portuninae</taxon>
        <taxon>Portunus</taxon>
    </lineage>
</organism>
<evidence type="ECO:0000313" key="1">
    <source>
        <dbReference type="EMBL" id="MPC58630.1"/>
    </source>
</evidence>
<proteinExistence type="predicted"/>
<gene>
    <name evidence="1" type="ORF">E2C01_052636</name>
</gene>
<protein>
    <submittedName>
        <fullName evidence="1">Uncharacterized protein</fullName>
    </submittedName>
</protein>
<dbReference type="Proteomes" id="UP000324222">
    <property type="component" value="Unassembled WGS sequence"/>
</dbReference>
<comment type="caution">
    <text evidence="1">The sequence shown here is derived from an EMBL/GenBank/DDBJ whole genome shotgun (WGS) entry which is preliminary data.</text>
</comment>
<dbReference type="AlphaFoldDB" id="A0A5B7GE90"/>
<evidence type="ECO:0000313" key="2">
    <source>
        <dbReference type="Proteomes" id="UP000324222"/>
    </source>
</evidence>
<accession>A0A5B7GE90</accession>
<name>A0A5B7GE90_PORTR</name>
<sequence length="128" mass="14083">MVIQKADCIQDPAKLTICGRGRVREPSAHPASRRSVHIRGEDSTPCLSVALNGFVNKVFLDSKNQQLIKDDVSVGHIKCNIEVNEGHHAAGGEVGVKLCTATLGAPAWQEAKQTWREFRLQLIKKTEK</sequence>